<organism evidence="1">
    <name type="scientific">Anguilla anguilla</name>
    <name type="common">European freshwater eel</name>
    <name type="synonym">Muraena anguilla</name>
    <dbReference type="NCBI Taxonomy" id="7936"/>
    <lineage>
        <taxon>Eukaryota</taxon>
        <taxon>Metazoa</taxon>
        <taxon>Chordata</taxon>
        <taxon>Craniata</taxon>
        <taxon>Vertebrata</taxon>
        <taxon>Euteleostomi</taxon>
        <taxon>Actinopterygii</taxon>
        <taxon>Neopterygii</taxon>
        <taxon>Teleostei</taxon>
        <taxon>Anguilliformes</taxon>
        <taxon>Anguillidae</taxon>
        <taxon>Anguilla</taxon>
    </lineage>
</organism>
<evidence type="ECO:0000313" key="1">
    <source>
        <dbReference type="EMBL" id="JAH84996.1"/>
    </source>
</evidence>
<reference evidence="1" key="1">
    <citation type="submission" date="2014-11" db="EMBL/GenBank/DDBJ databases">
        <authorList>
            <person name="Amaro Gonzalez C."/>
        </authorList>
    </citation>
    <scope>NUCLEOTIDE SEQUENCE</scope>
</reference>
<dbReference type="EMBL" id="GBXM01023581">
    <property type="protein sequence ID" value="JAH84996.1"/>
    <property type="molecule type" value="Transcribed_RNA"/>
</dbReference>
<accession>A0A0E9W3W5</accession>
<protein>
    <submittedName>
        <fullName evidence="1">Uncharacterized protein</fullName>
    </submittedName>
</protein>
<dbReference type="AlphaFoldDB" id="A0A0E9W3W5"/>
<name>A0A0E9W3W5_ANGAN</name>
<sequence>MFTHSLNTAHAVKFSFQRRFMPYHTPSQMECHCYSNSQKR</sequence>
<reference evidence="1" key="2">
    <citation type="journal article" date="2015" name="Fish Shellfish Immunol.">
        <title>Early steps in the European eel (Anguilla anguilla)-Vibrio vulnificus interaction in the gills: Role of the RtxA13 toxin.</title>
        <authorList>
            <person name="Callol A."/>
            <person name="Pajuelo D."/>
            <person name="Ebbesson L."/>
            <person name="Teles M."/>
            <person name="MacKenzie S."/>
            <person name="Amaro C."/>
        </authorList>
    </citation>
    <scope>NUCLEOTIDE SEQUENCE</scope>
</reference>
<proteinExistence type="predicted"/>